<gene>
    <name evidence="2" type="ORF">NCTC13294_02611</name>
</gene>
<dbReference type="EMBL" id="UFUW01000001">
    <property type="protein sequence ID" value="SUX25722.1"/>
    <property type="molecule type" value="Genomic_DNA"/>
</dbReference>
<dbReference type="OrthoDB" id="378644at2"/>
<evidence type="ECO:0000259" key="1">
    <source>
        <dbReference type="Pfam" id="PF07157"/>
    </source>
</evidence>
<reference evidence="2 3" key="1">
    <citation type="submission" date="2018-06" db="EMBL/GenBank/DDBJ databases">
        <authorList>
            <consortium name="Pathogen Informatics"/>
            <person name="Doyle S."/>
        </authorList>
    </citation>
    <scope>NUCLEOTIDE SEQUENCE [LARGE SCALE GENOMIC DNA]</scope>
    <source>
        <strain evidence="2 3">NCTC13294</strain>
    </source>
</reference>
<name>A0A381EFK2_9GAMM</name>
<feature type="domain" description="DNA circulation N-terminal" evidence="1">
    <location>
        <begin position="7"/>
        <end position="91"/>
    </location>
</feature>
<evidence type="ECO:0000313" key="2">
    <source>
        <dbReference type="EMBL" id="SUX25722.1"/>
    </source>
</evidence>
<sequence length="440" mass="48058">MSWRDTLLDASYKGVRFDVTGDNLDGGHALNEHAYPYVAGSDIEDMGAVGLSIRLTALLWGDDYERRLQTLLNVLRERGAGELVHPVYGSVPDCVVESYSVSHDPDRPDGCEVTMTFRPATAAAPFFDRELPEALADGLDALAELAQFAGLQAFTEALARLDTVRGRVQALTRAVNHVLVTLAQQAGALWQGAVDLARSPRHFFDETRAVVGLLFARHDKDNGISGWQAVLRSTDSAVQTVPSLLATDEARLDAAATVAVTAAVALIAHCELAAEAADRLAVEAQSPQMTPAEVAQIAAATRERLQRSLTVARGQALTAVLPEGQQMEMQRRLAAILAGNDSIEVYDDRWRPQADYLAATAALADALRTMAQQVQRQALAVIVLRPPLIRRRVEADGNLHLLAHRWYGDYRRAGELLRLNPQLRLPCFVLRGEVLYAYAR</sequence>
<dbReference type="InterPro" id="IPR009826">
    <property type="entry name" value="DNA_circ_N"/>
</dbReference>
<dbReference type="Proteomes" id="UP000254572">
    <property type="component" value="Unassembled WGS sequence"/>
</dbReference>
<dbReference type="AlphaFoldDB" id="A0A381EFK2"/>
<keyword evidence="3" id="KW-1185">Reference proteome</keyword>
<dbReference type="RefSeq" id="WP_115612654.1">
    <property type="nucleotide sequence ID" value="NZ_JBHLZC010000001.1"/>
</dbReference>
<evidence type="ECO:0000313" key="3">
    <source>
        <dbReference type="Proteomes" id="UP000254572"/>
    </source>
</evidence>
<organism evidence="2 3">
    <name type="scientific">Cardiobacterium valvarum</name>
    <dbReference type="NCBI Taxonomy" id="194702"/>
    <lineage>
        <taxon>Bacteria</taxon>
        <taxon>Pseudomonadati</taxon>
        <taxon>Pseudomonadota</taxon>
        <taxon>Gammaproteobacteria</taxon>
        <taxon>Cardiobacteriales</taxon>
        <taxon>Cardiobacteriaceae</taxon>
        <taxon>Cardiobacterium</taxon>
    </lineage>
</organism>
<protein>
    <submittedName>
        <fullName evidence="2">Mu-like prophage DNA circulation protein</fullName>
    </submittedName>
</protein>
<dbReference type="Pfam" id="PF07157">
    <property type="entry name" value="DNA_circ_N"/>
    <property type="match status" value="1"/>
</dbReference>
<accession>A0A381EFK2</accession>
<proteinExistence type="predicted"/>